<comment type="caution">
    <text evidence="1">The sequence shown here is derived from an EMBL/GenBank/DDBJ whole genome shotgun (WGS) entry which is preliminary data.</text>
</comment>
<dbReference type="RefSeq" id="WP_003056723.1">
    <property type="nucleotide sequence ID" value="NZ_AAUJ02000001.1"/>
</dbReference>
<dbReference type="EMBL" id="AAUJ02000001">
    <property type="protein sequence ID" value="EED68339.1"/>
    <property type="molecule type" value="Genomic_DNA"/>
</dbReference>
<dbReference type="eggNOG" id="ENOG5031PM5">
    <property type="taxonomic scope" value="Bacteria"/>
</dbReference>
<evidence type="ECO:0008006" key="4">
    <source>
        <dbReference type="Google" id="ProtNLM"/>
    </source>
</evidence>
<sequence length="116" mass="12701">MAKPRITSRLPQFVEQVQAKGARGMTQALILGASEASVLTPIDTSALLNSQYRRVETEATKVVGRVGYTAVYAEPVHDPDNVQRFRRASAEKEFLAKGFERAEPNIRAVISGAIKT</sequence>
<gene>
    <name evidence="1" type="ORF">CtesDRAFT_PD3286</name>
    <name evidence="2" type="ORF">CtesDRAFT_PD3349</name>
</gene>
<reference evidence="1 3" key="1">
    <citation type="journal article" date="2004" name="Appl. Environ. Microbiol.">
        <title>Mineralization of individual congeners of linear alkylbenzenesulfonate by defined pairs of heterotrophic bacteria.</title>
        <authorList>
            <person name="Schleheck D."/>
            <person name="Knepper T.P."/>
            <person name="Fischer K."/>
            <person name="Cook A.M."/>
        </authorList>
    </citation>
    <scope>NUCLEOTIDE SEQUENCE [LARGE SCALE GENOMIC DNA]</scope>
    <source>
        <strain evidence="3">DSM 14576 / KF-1</strain>
        <strain evidence="1">KF-1</strain>
    </source>
</reference>
<dbReference type="OrthoDB" id="6444777at2"/>
<dbReference type="EMBL" id="AAUJ02000001">
    <property type="protein sequence ID" value="EED68402.1"/>
    <property type="molecule type" value="Genomic_DNA"/>
</dbReference>
<reference evidence="1" key="2">
    <citation type="submission" date="2009-01" db="EMBL/GenBank/DDBJ databases">
        <authorList>
            <consortium name="US DOE Joint Genome Institute (JGI-PGF)"/>
            <person name="Lucas S."/>
            <person name="Copeland A."/>
            <person name="Lapidus A."/>
            <person name="Glavina del Rio T."/>
            <person name="Dalin E."/>
            <person name="Tice H."/>
            <person name="Bruce D."/>
            <person name="Goodwin L."/>
            <person name="Pitluck S."/>
            <person name="LaButti K.M."/>
            <person name="Lowry S."/>
            <person name="Sun H."/>
            <person name="Larimer F."/>
            <person name="Land M.L."/>
            <person name="Hauser L."/>
            <person name="Kjelleberg S."/>
            <person name="Cook A."/>
            <person name="Knepper T.P."/>
            <person name="Fischer K."/>
            <person name="Schleheck D."/>
            <person name="Richardson P."/>
        </authorList>
    </citation>
    <scope>NUCLEOTIDE SEQUENCE</scope>
    <source>
        <strain evidence="1">KF-1</strain>
    </source>
</reference>
<organism evidence="1 3">
    <name type="scientific">Comamonas testosteroni (strain DSM 14576 / KF-1)</name>
    <name type="common">Pseudomonas testosteroni</name>
    <dbReference type="NCBI Taxonomy" id="399795"/>
    <lineage>
        <taxon>Bacteria</taxon>
        <taxon>Pseudomonadati</taxon>
        <taxon>Pseudomonadota</taxon>
        <taxon>Betaproteobacteria</taxon>
        <taxon>Burkholderiales</taxon>
        <taxon>Comamonadaceae</taxon>
        <taxon>Comamonas</taxon>
    </lineage>
</organism>
<evidence type="ECO:0000313" key="2">
    <source>
        <dbReference type="EMBL" id="EED68402.1"/>
    </source>
</evidence>
<proteinExistence type="predicted"/>
<protein>
    <recommendedName>
        <fullName evidence="4">HK97 gp10 family phage protein</fullName>
    </recommendedName>
</protein>
<dbReference type="Proteomes" id="UP000003039">
    <property type="component" value="Unassembled WGS sequence"/>
</dbReference>
<dbReference type="AlphaFoldDB" id="B7X108"/>
<name>B7X108_COMTK</name>
<evidence type="ECO:0000313" key="3">
    <source>
        <dbReference type="Proteomes" id="UP000003039"/>
    </source>
</evidence>
<evidence type="ECO:0000313" key="1">
    <source>
        <dbReference type="EMBL" id="EED68339.1"/>
    </source>
</evidence>
<accession>B7X108</accession>